<dbReference type="Gene3D" id="3.10.180.10">
    <property type="entry name" value="2,3-Dihydroxybiphenyl 1,2-Dioxygenase, domain 1"/>
    <property type="match status" value="1"/>
</dbReference>
<reference evidence="2" key="1">
    <citation type="journal article" date="2015" name="Int. J. Syst. Evol. Microbiol.">
        <title>Rhizobium alvei sp. nov., isolated from a freshwater river.</title>
        <authorList>
            <person name="Sheu S.Y."/>
            <person name="Huang H.W."/>
            <person name="Young C.C."/>
            <person name="Chen W.M."/>
        </authorList>
    </citation>
    <scope>NUCLEOTIDE SEQUENCE</scope>
    <source>
        <strain evidence="2">TNR-22</strain>
    </source>
</reference>
<organism evidence="2 3">
    <name type="scientific">Rhizobium alvei</name>
    <dbReference type="NCBI Taxonomy" id="1132659"/>
    <lineage>
        <taxon>Bacteria</taxon>
        <taxon>Pseudomonadati</taxon>
        <taxon>Pseudomonadota</taxon>
        <taxon>Alphaproteobacteria</taxon>
        <taxon>Hyphomicrobiales</taxon>
        <taxon>Rhizobiaceae</taxon>
        <taxon>Rhizobium/Agrobacterium group</taxon>
        <taxon>Rhizobium</taxon>
    </lineage>
</organism>
<accession>A0ABT8YQA0</accession>
<comment type="caution">
    <text evidence="2">The sequence shown here is derived from an EMBL/GenBank/DDBJ whole genome shotgun (WGS) entry which is preliminary data.</text>
</comment>
<name>A0ABT8YQA0_9HYPH</name>
<dbReference type="SUPFAM" id="SSF54593">
    <property type="entry name" value="Glyoxalase/Bleomycin resistance protein/Dihydroxybiphenyl dioxygenase"/>
    <property type="match status" value="2"/>
</dbReference>
<evidence type="ECO:0000313" key="3">
    <source>
        <dbReference type="Proteomes" id="UP001174932"/>
    </source>
</evidence>
<reference evidence="2" key="2">
    <citation type="submission" date="2023-07" db="EMBL/GenBank/DDBJ databases">
        <authorList>
            <person name="Shen H."/>
        </authorList>
    </citation>
    <scope>NUCLEOTIDE SEQUENCE</scope>
    <source>
        <strain evidence="2">TNR-22</strain>
    </source>
</reference>
<dbReference type="Pfam" id="PF00903">
    <property type="entry name" value="Glyoxalase"/>
    <property type="match status" value="1"/>
</dbReference>
<feature type="domain" description="VOC" evidence="1">
    <location>
        <begin position="22"/>
        <end position="137"/>
    </location>
</feature>
<dbReference type="RefSeq" id="WP_304377827.1">
    <property type="nucleotide sequence ID" value="NZ_JAUOZU010000014.1"/>
</dbReference>
<dbReference type="Proteomes" id="UP001174932">
    <property type="component" value="Unassembled WGS sequence"/>
</dbReference>
<evidence type="ECO:0000259" key="1">
    <source>
        <dbReference type="PROSITE" id="PS51819"/>
    </source>
</evidence>
<dbReference type="EMBL" id="JAUOZU010000014">
    <property type="protein sequence ID" value="MDO6965895.1"/>
    <property type="molecule type" value="Genomic_DNA"/>
</dbReference>
<dbReference type="InterPro" id="IPR029068">
    <property type="entry name" value="Glyas_Bleomycin-R_OHBP_Dase"/>
</dbReference>
<protein>
    <submittedName>
        <fullName evidence="2">VOC family protein</fullName>
    </submittedName>
</protein>
<proteinExistence type="predicted"/>
<keyword evidence="3" id="KW-1185">Reference proteome</keyword>
<dbReference type="PANTHER" id="PTHR43279">
    <property type="entry name" value="CATECHOL-2,3-DIOXYGENASE"/>
    <property type="match status" value="1"/>
</dbReference>
<dbReference type="InterPro" id="IPR004360">
    <property type="entry name" value="Glyas_Fos-R_dOase_dom"/>
</dbReference>
<evidence type="ECO:0000313" key="2">
    <source>
        <dbReference type="EMBL" id="MDO6965895.1"/>
    </source>
</evidence>
<dbReference type="PANTHER" id="PTHR43279:SF1">
    <property type="entry name" value="CATECHOL-2,3-DIOXYGENASE"/>
    <property type="match status" value="1"/>
</dbReference>
<sequence length="312" mass="34274">MTTPAIKLAEDYRAAGTPERLSWGSIELQVTNLDRSVQFWTDVMGLRARATRSSGAIELGTRLQTLIVLHPGARQPVLSGHTGMYHVAIGMPSQQEFSRYLARLMARRIQAFPVDHTMSKAIYLSDPDGHGIEIAYETPERFQRFVDHPSGIAMIDADGRLRLGRDPLDLRFELSHAPRAGLDGPISDGAFIAHLHLHVRALEPAIRFYEQLGFIRNLNLPKIGMADLGAGGAYTHRIAVNVWQGPNAKKPPADAARLLGYEVRVSNARILAEAATALRGELHTSHMVTGDLDGASLTLRLLEQPTMALESL</sequence>
<dbReference type="PROSITE" id="PS51819">
    <property type="entry name" value="VOC"/>
    <property type="match status" value="1"/>
</dbReference>
<dbReference type="InterPro" id="IPR037523">
    <property type="entry name" value="VOC_core"/>
</dbReference>
<gene>
    <name evidence="2" type="ORF">Q4481_18200</name>
</gene>